<dbReference type="Gramene" id="TVU34054">
    <property type="protein sequence ID" value="TVU34054"/>
    <property type="gene ID" value="EJB05_15879"/>
</dbReference>
<keyword evidence="3" id="KW-1185">Reference proteome</keyword>
<sequence length="201" mass="21907">MLEQMCGRIDVGGHVKVTGQLERVDGRSLTYDAFVDHFMALNRSIVLIGLTTTPPPGDPARTGRSRAPTIIAAQTLGSSPTTSPPHLSRVKNLLQQFSYPIPSFTPYIKLSLHPLNRGDRSPLPYSNYQARQLFFPFRSLTLARDPHQLAFPPERHRPSPAGAPPPTFPRPLDGCAPSSLTQIDPAAHGFGAGEPDRHGFA</sequence>
<gene>
    <name evidence="2" type="ORF">EJB05_15879</name>
</gene>
<feature type="region of interest" description="Disordered" evidence="1">
    <location>
        <begin position="149"/>
        <end position="201"/>
    </location>
</feature>
<comment type="caution">
    <text evidence="2">The sequence shown here is derived from an EMBL/GenBank/DDBJ whole genome shotgun (WGS) entry which is preliminary data.</text>
</comment>
<dbReference type="Proteomes" id="UP000324897">
    <property type="component" value="Unassembled WGS sequence"/>
</dbReference>
<evidence type="ECO:0000313" key="2">
    <source>
        <dbReference type="EMBL" id="TVU34054.1"/>
    </source>
</evidence>
<accession>A0A5J9VFA8</accession>
<name>A0A5J9VFA8_9POAL</name>
<evidence type="ECO:0000313" key="3">
    <source>
        <dbReference type="Proteomes" id="UP000324897"/>
    </source>
</evidence>
<organism evidence="2 3">
    <name type="scientific">Eragrostis curvula</name>
    <name type="common">weeping love grass</name>
    <dbReference type="NCBI Taxonomy" id="38414"/>
    <lineage>
        <taxon>Eukaryota</taxon>
        <taxon>Viridiplantae</taxon>
        <taxon>Streptophyta</taxon>
        <taxon>Embryophyta</taxon>
        <taxon>Tracheophyta</taxon>
        <taxon>Spermatophyta</taxon>
        <taxon>Magnoliopsida</taxon>
        <taxon>Liliopsida</taxon>
        <taxon>Poales</taxon>
        <taxon>Poaceae</taxon>
        <taxon>PACMAD clade</taxon>
        <taxon>Chloridoideae</taxon>
        <taxon>Eragrostideae</taxon>
        <taxon>Eragrostidinae</taxon>
        <taxon>Eragrostis</taxon>
    </lineage>
</organism>
<dbReference type="EMBL" id="RWGY01000009">
    <property type="protein sequence ID" value="TVU34054.1"/>
    <property type="molecule type" value="Genomic_DNA"/>
</dbReference>
<proteinExistence type="predicted"/>
<reference evidence="2 3" key="1">
    <citation type="journal article" date="2019" name="Sci. Rep.">
        <title>A high-quality genome of Eragrostis curvula grass provides insights into Poaceae evolution and supports new strategies to enhance forage quality.</title>
        <authorList>
            <person name="Carballo J."/>
            <person name="Santos B.A.C.M."/>
            <person name="Zappacosta D."/>
            <person name="Garbus I."/>
            <person name="Selva J.P."/>
            <person name="Gallo C.A."/>
            <person name="Diaz A."/>
            <person name="Albertini E."/>
            <person name="Caccamo M."/>
            <person name="Echenique V."/>
        </authorList>
    </citation>
    <scope>NUCLEOTIDE SEQUENCE [LARGE SCALE GENOMIC DNA]</scope>
    <source>
        <strain evidence="3">cv. Victoria</strain>
        <tissue evidence="2">Leaf</tissue>
    </source>
</reference>
<evidence type="ECO:0000256" key="1">
    <source>
        <dbReference type="SAM" id="MobiDB-lite"/>
    </source>
</evidence>
<dbReference type="AlphaFoldDB" id="A0A5J9VFA8"/>
<protein>
    <submittedName>
        <fullName evidence="2">Uncharacterized protein</fullName>
    </submittedName>
</protein>
<feature type="non-terminal residue" evidence="2">
    <location>
        <position position="1"/>
    </location>
</feature>